<dbReference type="AlphaFoldDB" id="A0A381Z454"/>
<evidence type="ECO:0000256" key="3">
    <source>
        <dbReference type="ARBA" id="ARBA00022692"/>
    </source>
</evidence>
<comment type="subcellular location">
    <subcellularLocation>
        <location evidence="1">Cell membrane</location>
        <topology evidence="1">Multi-pass membrane protein</topology>
    </subcellularLocation>
</comment>
<gene>
    <name evidence="7" type="ORF">METZ01_LOCUS136447</name>
</gene>
<keyword evidence="3 6" id="KW-0812">Transmembrane</keyword>
<evidence type="ECO:0000313" key="7">
    <source>
        <dbReference type="EMBL" id="SVA83593.1"/>
    </source>
</evidence>
<feature type="transmembrane region" description="Helical" evidence="6">
    <location>
        <begin position="333"/>
        <end position="353"/>
    </location>
</feature>
<keyword evidence="5 6" id="KW-0472">Membrane</keyword>
<feature type="transmembrane region" description="Helical" evidence="6">
    <location>
        <begin position="99"/>
        <end position="116"/>
    </location>
</feature>
<evidence type="ECO:0000256" key="2">
    <source>
        <dbReference type="ARBA" id="ARBA00022475"/>
    </source>
</evidence>
<evidence type="ECO:0000256" key="1">
    <source>
        <dbReference type="ARBA" id="ARBA00004651"/>
    </source>
</evidence>
<evidence type="ECO:0000256" key="6">
    <source>
        <dbReference type="SAM" id="Phobius"/>
    </source>
</evidence>
<dbReference type="PANTHER" id="PTHR30250:SF11">
    <property type="entry name" value="O-ANTIGEN TRANSPORTER-RELATED"/>
    <property type="match status" value="1"/>
</dbReference>
<evidence type="ECO:0008006" key="8">
    <source>
        <dbReference type="Google" id="ProtNLM"/>
    </source>
</evidence>
<keyword evidence="4 6" id="KW-1133">Transmembrane helix</keyword>
<dbReference type="GO" id="GO:0005886">
    <property type="term" value="C:plasma membrane"/>
    <property type="evidence" value="ECO:0007669"/>
    <property type="project" value="UniProtKB-SubCell"/>
</dbReference>
<name>A0A381Z454_9ZZZZ</name>
<feature type="transmembrane region" description="Helical" evidence="6">
    <location>
        <begin position="35"/>
        <end position="55"/>
    </location>
</feature>
<organism evidence="7">
    <name type="scientific">marine metagenome</name>
    <dbReference type="NCBI Taxonomy" id="408172"/>
    <lineage>
        <taxon>unclassified sequences</taxon>
        <taxon>metagenomes</taxon>
        <taxon>ecological metagenomes</taxon>
    </lineage>
</organism>
<feature type="transmembrane region" description="Helical" evidence="6">
    <location>
        <begin position="189"/>
        <end position="215"/>
    </location>
</feature>
<dbReference type="EMBL" id="UINC01019751">
    <property type="protein sequence ID" value="SVA83593.1"/>
    <property type="molecule type" value="Genomic_DNA"/>
</dbReference>
<feature type="transmembrane region" description="Helical" evidence="6">
    <location>
        <begin position="67"/>
        <end position="87"/>
    </location>
</feature>
<dbReference type="PANTHER" id="PTHR30250">
    <property type="entry name" value="PST FAMILY PREDICTED COLANIC ACID TRANSPORTER"/>
    <property type="match status" value="1"/>
</dbReference>
<feature type="transmembrane region" description="Helical" evidence="6">
    <location>
        <begin position="123"/>
        <end position="144"/>
    </location>
</feature>
<feature type="transmembrane region" description="Helical" evidence="6">
    <location>
        <begin position="301"/>
        <end position="321"/>
    </location>
</feature>
<sequence>MNGIGTVVGIFIVSGYLARTLGLDVLGEYLLVRRIVTAVLGVLLLGMNVALPALLARNEGRGYGDAAFSVFLLGTLPLIVLLTFVVTEGFVESDRAVPYMVYGVGFCALTLAYALYRGHLNMIGANLLQFTAGTVVSLVAVVAAKSIDQLFIMIGLPMIILSFSAFLIRNGGVNPKKITKDNTGEMLTFGMVRIPGFIFQFFLLAGVPLLSLSYLSFTDQAFLNAGISLVRVFLVLVGPLGIILLPRISHAVSGGIDDRLRSNLSLLVRATFYYGMLTGFVLSQLSSEILIIWLGEVTDRAASAATVLLISVPFFVLSAVLRSPIDAGAQRGYNSLIYGAGAIAMAGSFYLSIVMNTDPFISAAIAFLTG</sequence>
<feature type="transmembrane region" description="Helical" evidence="6">
    <location>
        <begin position="221"/>
        <end position="245"/>
    </location>
</feature>
<keyword evidence="2" id="KW-1003">Cell membrane</keyword>
<reference evidence="7" key="1">
    <citation type="submission" date="2018-05" db="EMBL/GenBank/DDBJ databases">
        <authorList>
            <person name="Lanie J.A."/>
            <person name="Ng W.-L."/>
            <person name="Kazmierczak K.M."/>
            <person name="Andrzejewski T.M."/>
            <person name="Davidsen T.M."/>
            <person name="Wayne K.J."/>
            <person name="Tettelin H."/>
            <person name="Glass J.I."/>
            <person name="Rusch D."/>
            <person name="Podicherti R."/>
            <person name="Tsui H.-C.T."/>
            <person name="Winkler M.E."/>
        </authorList>
    </citation>
    <scope>NUCLEOTIDE SEQUENCE</scope>
</reference>
<protein>
    <recommendedName>
        <fullName evidence="8">Polysaccharide biosynthesis protein C-terminal domain-containing protein</fullName>
    </recommendedName>
</protein>
<proteinExistence type="predicted"/>
<evidence type="ECO:0000256" key="5">
    <source>
        <dbReference type="ARBA" id="ARBA00023136"/>
    </source>
</evidence>
<feature type="non-terminal residue" evidence="7">
    <location>
        <position position="370"/>
    </location>
</feature>
<accession>A0A381Z454</accession>
<feature type="transmembrane region" description="Helical" evidence="6">
    <location>
        <begin position="150"/>
        <end position="168"/>
    </location>
</feature>
<feature type="transmembrane region" description="Helical" evidence="6">
    <location>
        <begin position="266"/>
        <end position="295"/>
    </location>
</feature>
<evidence type="ECO:0000256" key="4">
    <source>
        <dbReference type="ARBA" id="ARBA00022989"/>
    </source>
</evidence>
<dbReference type="InterPro" id="IPR050833">
    <property type="entry name" value="Poly_Biosynth_Transport"/>
</dbReference>